<keyword evidence="4" id="KW-1185">Reference proteome</keyword>
<keyword evidence="2" id="KW-1133">Transmembrane helix</keyword>
<reference evidence="3" key="1">
    <citation type="submission" date="2016-04" db="EMBL/GenBank/DDBJ databases">
        <authorList>
            <person name="Evans L.H."/>
            <person name="Alamgir A."/>
            <person name="Owens N."/>
            <person name="Weber N.D."/>
            <person name="Virtaneva K."/>
            <person name="Barbian K."/>
            <person name="Babar A."/>
            <person name="Rosenke K."/>
        </authorList>
    </citation>
    <scope>NUCLEOTIDE SEQUENCE [LARGE SCALE GENOMIC DNA]</scope>
    <source>
        <strain evidence="3">CBS 101.48</strain>
    </source>
</reference>
<dbReference type="Pfam" id="PF02450">
    <property type="entry name" value="LCAT"/>
    <property type="match status" value="2"/>
</dbReference>
<dbReference type="InterPro" id="IPR003386">
    <property type="entry name" value="LACT/PDAT_acylTrfase"/>
</dbReference>
<feature type="compositionally biased region" description="Polar residues" evidence="1">
    <location>
        <begin position="392"/>
        <end position="401"/>
    </location>
</feature>
<feature type="transmembrane region" description="Helical" evidence="2">
    <location>
        <begin position="20"/>
        <end position="38"/>
    </location>
</feature>
<proteinExistence type="predicted"/>
<feature type="compositionally biased region" description="Polar residues" evidence="1">
    <location>
        <begin position="467"/>
        <end position="477"/>
    </location>
</feature>
<accession>A0A168MM56</accession>
<evidence type="ECO:0000256" key="2">
    <source>
        <dbReference type="SAM" id="Phobius"/>
    </source>
</evidence>
<dbReference type="Proteomes" id="UP000078561">
    <property type="component" value="Unassembled WGS sequence"/>
</dbReference>
<evidence type="ECO:0000313" key="4">
    <source>
        <dbReference type="Proteomes" id="UP000078561"/>
    </source>
</evidence>
<protein>
    <recommendedName>
        <fullName evidence="5">Phospholipid:diacylglycerol acyltransferase</fullName>
    </recommendedName>
</protein>
<feature type="region of interest" description="Disordered" evidence="1">
    <location>
        <begin position="456"/>
        <end position="532"/>
    </location>
</feature>
<sequence>MASLKNKNRPKCGSSLKSHFLFFQVPVIAVFLAALTTAEIETPHDEVNAGNTIWGYLSNQLFHWGSLNSIDPEGFLSKLANFSKQSDAESVDRSQFFPADEFKEELGLKAHFPVVMVPGISSSTIQSWGTSGKSKKHYRKNIWGTSDMIRMVVSDKPTWMELMKLDPVTGLDPEGIRLRATEGFDAAEYIFPGYWVWSKVVKNLSAIGYDPTNMYMASYDWRLSIGLLEQRDQYFSKLKNQLENNKLTFGRRSVVLGHSMGSTIAHYFLKWVESPEGGNGGDHWVEDHIETVVHIGGALLGTPKALTFLLTGENRDVLSMGKLTRSFAEKFFCRGERVDLIRNWGGSAAMITKGGNTIWGDKNGAPDDLHTPDSAHPSHGDYLSFLPEQPHDTNNSTTTPAIDQKKRRSKKRKLGTNNDSIELGNGIDRSTIIDGSANHDGNISDKGITNHVISTTDERSTHHDDNGSISDTRAANQDSNISDNSNIGYNDSTADDDSNDKDNSVDDGKTTDTNDGSSEDGDTDKDSNNLDDVISLDQLPPLLNHTMDMTMALLKSRAAPEFVNLLQNNYSYGISTSKSQLKENDADPRKWSNPLESRLPHAPTTKIYCLYGVGATTERSYYLVPHDPTQPLSENDKVCKAHGNVPNAAGGTSTIPLYIDTVINDSDGDVQFGIRMTDGDQTVPVLSNGYMCAPSGGWTKHADLYNPGKSPVVSREYEDKYTKGPSKNRGAPTSARHVEILGNEELLLDVMLIVSNRGDMVGDRLHSKVETMAQRISLTHYK</sequence>
<dbReference type="GO" id="GO:0006629">
    <property type="term" value="P:lipid metabolic process"/>
    <property type="evidence" value="ECO:0007669"/>
    <property type="project" value="InterPro"/>
</dbReference>
<dbReference type="InParanoid" id="A0A168MM56"/>
<feature type="compositionally biased region" description="Basic and acidic residues" evidence="1">
    <location>
        <begin position="364"/>
        <end position="379"/>
    </location>
</feature>
<name>A0A168MM56_ABSGL</name>
<dbReference type="InterPro" id="IPR029058">
    <property type="entry name" value="AB_hydrolase_fold"/>
</dbReference>
<dbReference type="GO" id="GO:0008374">
    <property type="term" value="F:O-acyltransferase activity"/>
    <property type="evidence" value="ECO:0007669"/>
    <property type="project" value="InterPro"/>
</dbReference>
<dbReference type="SUPFAM" id="SSF53474">
    <property type="entry name" value="alpha/beta-Hydrolases"/>
    <property type="match status" value="1"/>
</dbReference>
<dbReference type="STRING" id="4829.A0A168MM56"/>
<evidence type="ECO:0000256" key="1">
    <source>
        <dbReference type="SAM" id="MobiDB-lite"/>
    </source>
</evidence>
<dbReference type="OrthoDB" id="190846at2759"/>
<feature type="compositionally biased region" description="Basic residues" evidence="1">
    <location>
        <begin position="405"/>
        <end position="414"/>
    </location>
</feature>
<keyword evidence="2" id="KW-0812">Transmembrane</keyword>
<evidence type="ECO:0000313" key="3">
    <source>
        <dbReference type="EMBL" id="SAL98801.1"/>
    </source>
</evidence>
<feature type="compositionally biased region" description="Basic and acidic residues" evidence="1">
    <location>
        <begin position="456"/>
        <end position="466"/>
    </location>
</feature>
<dbReference type="Gene3D" id="3.40.50.1820">
    <property type="entry name" value="alpha/beta hydrolase"/>
    <property type="match status" value="1"/>
</dbReference>
<gene>
    <name evidence="3" type="primary">ABSGL_04366.1 scaffold 5409</name>
</gene>
<feature type="compositionally biased region" description="Basic and acidic residues" evidence="1">
    <location>
        <begin position="500"/>
        <end position="512"/>
    </location>
</feature>
<keyword evidence="2" id="KW-0472">Membrane</keyword>
<dbReference type="PANTHER" id="PTHR11440">
    <property type="entry name" value="LECITHIN-CHOLESTEROL ACYLTRANSFERASE-RELATED"/>
    <property type="match status" value="1"/>
</dbReference>
<feature type="compositionally biased region" description="Low complexity" evidence="1">
    <location>
        <begin position="478"/>
        <end position="492"/>
    </location>
</feature>
<evidence type="ECO:0008006" key="5">
    <source>
        <dbReference type="Google" id="ProtNLM"/>
    </source>
</evidence>
<feature type="region of interest" description="Disordered" evidence="1">
    <location>
        <begin position="362"/>
        <end position="430"/>
    </location>
</feature>
<dbReference type="AlphaFoldDB" id="A0A168MM56"/>
<dbReference type="EMBL" id="LT552359">
    <property type="protein sequence ID" value="SAL98801.1"/>
    <property type="molecule type" value="Genomic_DNA"/>
</dbReference>
<organism evidence="3">
    <name type="scientific">Absidia glauca</name>
    <name type="common">Pin mould</name>
    <dbReference type="NCBI Taxonomy" id="4829"/>
    <lineage>
        <taxon>Eukaryota</taxon>
        <taxon>Fungi</taxon>
        <taxon>Fungi incertae sedis</taxon>
        <taxon>Mucoromycota</taxon>
        <taxon>Mucoromycotina</taxon>
        <taxon>Mucoromycetes</taxon>
        <taxon>Mucorales</taxon>
        <taxon>Cunninghamellaceae</taxon>
        <taxon>Absidia</taxon>
    </lineage>
</organism>